<dbReference type="InParanoid" id="P91544"/>
<keyword evidence="3" id="KW-1185">Reference proteome</keyword>
<evidence type="ECO:0000313" key="2">
    <source>
        <dbReference type="EMBL" id="CCD63693.1"/>
    </source>
</evidence>
<evidence type="ECO:0007829" key="5">
    <source>
        <dbReference type="PeptideAtlas" id="P91544"/>
    </source>
</evidence>
<name>P91544_CAEEL</name>
<dbReference type="AlphaFoldDB" id="P91544"/>
<dbReference type="PANTHER" id="PTHR22743">
    <property type="entry name" value="MEPRIN/TRAF-LIKE MATH FAMILY-C.ELEGANS"/>
    <property type="match status" value="1"/>
</dbReference>
<dbReference type="PIR" id="T25959">
    <property type="entry name" value="T25959"/>
</dbReference>
<dbReference type="InterPro" id="IPR011333">
    <property type="entry name" value="SKP1/BTB/POZ_sf"/>
</dbReference>
<keyword evidence="5" id="KW-1267">Proteomics identification</keyword>
<proteinExistence type="evidence at protein level"/>
<dbReference type="Gene3D" id="3.30.710.10">
    <property type="entry name" value="Potassium Channel Kv1.1, Chain A"/>
    <property type="match status" value="1"/>
</dbReference>
<dbReference type="InterPro" id="IPR052664">
    <property type="entry name" value="BTB-MATH_domain_protein"/>
</dbReference>
<dbReference type="PANTHER" id="PTHR22743:SF165">
    <property type="entry name" value="BTB AND MATH DOMAIN CONTAINING-RELATED"/>
    <property type="match status" value="1"/>
</dbReference>
<dbReference type="STRING" id="6239.ZC204.12.1"/>
<dbReference type="Bgee" id="WBGene00022562">
    <property type="expression patterns" value="Expressed in larva and 3 other cell types or tissues"/>
</dbReference>
<dbReference type="HOGENOM" id="CLU_1103622_0_0_1"/>
<evidence type="ECO:0000313" key="4">
    <source>
        <dbReference type="WormBase" id="ZC204.12"/>
    </source>
</evidence>
<evidence type="ECO:0000256" key="1">
    <source>
        <dbReference type="SAM" id="MobiDB-lite"/>
    </source>
</evidence>
<dbReference type="SMR" id="P91544"/>
<dbReference type="Proteomes" id="UP000001940">
    <property type="component" value="Chromosome II"/>
</dbReference>
<dbReference type="UCSC" id="ZC204.12">
    <property type="organism name" value="c. elegans"/>
</dbReference>
<dbReference type="PeptideAtlas" id="P91544"/>
<gene>
    <name evidence="2" type="ORF">CELE_ZC204.12</name>
    <name evidence="2 4" type="ORF">ZC204.12</name>
</gene>
<sequence length="252" mass="28266">MAAETTSEDVKLAASFKDASKLGIDQKSGIPRKVKGTLTWRLELKRTNDGFWISAFFKGASKKKISIKAEFTLLCAGQEPLNKTEKKDSDCTKKSTEYEVCAMFTECETENHFEKGSDLRFEVELTIVMENSSKKSSVKPKPEAKQEPTKENDKIVGSESMMLDQLTSKLFLKASEGARIISNEIINDLLDIANRFDVPEVKTKCEQFLLEDLKKALKEKMETAEKYELDCLQAVKSADDALANSLEKLAIK</sequence>
<feature type="compositionally biased region" description="Basic and acidic residues" evidence="1">
    <location>
        <begin position="140"/>
        <end position="155"/>
    </location>
</feature>
<reference evidence="2 3" key="1">
    <citation type="journal article" date="1998" name="Science">
        <title>Genome sequence of the nematode C. elegans: a platform for investigating biology.</title>
        <authorList>
            <consortium name="The C. elegans sequencing consortium"/>
            <person name="Sulson J.E."/>
            <person name="Waterston R."/>
        </authorList>
    </citation>
    <scope>NUCLEOTIDE SEQUENCE [LARGE SCALE GENOMIC DNA]</scope>
    <source>
        <strain evidence="2 3">Bristol N2</strain>
    </source>
</reference>
<feature type="region of interest" description="Disordered" evidence="1">
    <location>
        <begin position="132"/>
        <end position="155"/>
    </location>
</feature>
<dbReference type="WormBase" id="ZC204.12">
    <property type="protein sequence ID" value="CE15106"/>
    <property type="gene ID" value="WBGene00022562"/>
</dbReference>
<dbReference type="EMBL" id="BX284602">
    <property type="protein sequence ID" value="CCD63693.1"/>
    <property type="molecule type" value="Genomic_DNA"/>
</dbReference>
<evidence type="ECO:0000313" key="3">
    <source>
        <dbReference type="Proteomes" id="UP000001940"/>
    </source>
</evidence>
<dbReference type="PaxDb" id="6239-ZC204.12"/>
<organism evidence="2 3">
    <name type="scientific">Caenorhabditis elegans</name>
    <dbReference type="NCBI Taxonomy" id="6239"/>
    <lineage>
        <taxon>Eukaryota</taxon>
        <taxon>Metazoa</taxon>
        <taxon>Ecdysozoa</taxon>
        <taxon>Nematoda</taxon>
        <taxon>Chromadorea</taxon>
        <taxon>Rhabditida</taxon>
        <taxon>Rhabditina</taxon>
        <taxon>Rhabditomorpha</taxon>
        <taxon>Rhabditoidea</taxon>
        <taxon>Rhabditidae</taxon>
        <taxon>Peloderinae</taxon>
        <taxon>Caenorhabditis</taxon>
    </lineage>
</organism>
<accession>P91544</accession>
<protein>
    <submittedName>
        <fullName evidence="2">MATH domain-containing protein</fullName>
    </submittedName>
</protein>
<dbReference type="AGR" id="WB:WBGene00022562"/>